<dbReference type="Ensembl" id="ENSSSCT00060100447.1">
    <property type="protein sequence ID" value="ENSSSCP00060043623.1"/>
    <property type="gene ID" value="ENSSSCG00060073472.1"/>
</dbReference>
<evidence type="ECO:0000259" key="8">
    <source>
        <dbReference type="PROSITE" id="PS50881"/>
    </source>
</evidence>
<evidence type="ECO:0000313" key="9">
    <source>
        <dbReference type="Ensembl" id="ENSSSCP00060043623.1"/>
    </source>
</evidence>
<dbReference type="InterPro" id="IPR020568">
    <property type="entry name" value="Ribosomal_Su5_D2-typ_SF"/>
</dbReference>
<proteinExistence type="inferred from homology"/>
<dbReference type="FunFam" id="3.30.230.10:FF:000004">
    <property type="entry name" value="40S ribosomal protein S2"/>
    <property type="match status" value="1"/>
</dbReference>
<dbReference type="GO" id="GO:0003723">
    <property type="term" value="F:RNA binding"/>
    <property type="evidence" value="ECO:0007669"/>
    <property type="project" value="InterPro"/>
</dbReference>
<dbReference type="PROSITE" id="PS50881">
    <property type="entry name" value="S5_DSRBD"/>
    <property type="match status" value="1"/>
</dbReference>
<evidence type="ECO:0000313" key="10">
    <source>
        <dbReference type="Proteomes" id="UP000694723"/>
    </source>
</evidence>
<dbReference type="InterPro" id="IPR013810">
    <property type="entry name" value="Ribosomal_uS5_N"/>
</dbReference>
<accession>A0A8D1WRP7</accession>
<dbReference type="Gene3D" id="3.30.230.10">
    <property type="match status" value="1"/>
</dbReference>
<dbReference type="PANTHER" id="PTHR13718">
    <property type="entry name" value="RIBOSOMAL S SUBUNIT"/>
    <property type="match status" value="1"/>
</dbReference>
<dbReference type="GO" id="GO:0006412">
    <property type="term" value="P:translation"/>
    <property type="evidence" value="ECO:0007669"/>
    <property type="project" value="InterPro"/>
</dbReference>
<keyword evidence="2 6" id="KW-0689">Ribosomal protein</keyword>
<evidence type="ECO:0000256" key="2">
    <source>
        <dbReference type="ARBA" id="ARBA00022980"/>
    </source>
</evidence>
<dbReference type="GO" id="GO:0015935">
    <property type="term" value="C:small ribosomal subunit"/>
    <property type="evidence" value="ECO:0007669"/>
    <property type="project" value="UniProtKB-ARBA"/>
</dbReference>
<comment type="similarity">
    <text evidence="1 7">Belongs to the universal ribosomal protein uS5 family.</text>
</comment>
<organism evidence="9 10">
    <name type="scientific">Sus scrofa</name>
    <name type="common">Pig</name>
    <dbReference type="NCBI Taxonomy" id="9823"/>
    <lineage>
        <taxon>Eukaryota</taxon>
        <taxon>Metazoa</taxon>
        <taxon>Chordata</taxon>
        <taxon>Craniata</taxon>
        <taxon>Vertebrata</taxon>
        <taxon>Euteleostomi</taxon>
        <taxon>Mammalia</taxon>
        <taxon>Eutheria</taxon>
        <taxon>Laurasiatheria</taxon>
        <taxon>Artiodactyla</taxon>
        <taxon>Suina</taxon>
        <taxon>Suidae</taxon>
        <taxon>Sus</taxon>
    </lineage>
</organism>
<dbReference type="SUPFAM" id="SSF54211">
    <property type="entry name" value="Ribosomal protein S5 domain 2-like"/>
    <property type="match status" value="1"/>
</dbReference>
<dbReference type="GO" id="GO:0003735">
    <property type="term" value="F:structural constituent of ribosome"/>
    <property type="evidence" value="ECO:0007669"/>
    <property type="project" value="UniProtKB-UniRule"/>
</dbReference>
<dbReference type="Proteomes" id="UP000694723">
    <property type="component" value="Unplaced"/>
</dbReference>
<protein>
    <recommendedName>
        <fullName evidence="4">Small ribosomal subunit protein uS5</fullName>
    </recommendedName>
    <alternativeName>
        <fullName evidence="5">40S ribosomal protein S2</fullName>
    </alternativeName>
</protein>
<dbReference type="InterPro" id="IPR005324">
    <property type="entry name" value="Ribosomal_uS5_C"/>
</dbReference>
<evidence type="ECO:0000256" key="4">
    <source>
        <dbReference type="ARBA" id="ARBA00035255"/>
    </source>
</evidence>
<evidence type="ECO:0000256" key="5">
    <source>
        <dbReference type="ARBA" id="ARBA00035407"/>
    </source>
</evidence>
<dbReference type="PANTHER" id="PTHR13718:SF4">
    <property type="entry name" value="40S RIBOSOMAL PROTEIN S2"/>
    <property type="match status" value="1"/>
</dbReference>
<dbReference type="Gene3D" id="3.30.160.20">
    <property type="match status" value="1"/>
</dbReference>
<evidence type="ECO:0000256" key="1">
    <source>
        <dbReference type="ARBA" id="ARBA00008945"/>
    </source>
</evidence>
<feature type="domain" description="S5 DRBM" evidence="8">
    <location>
        <begin position="111"/>
        <end position="152"/>
    </location>
</feature>
<dbReference type="Pfam" id="PF00333">
    <property type="entry name" value="Ribosomal_S5"/>
    <property type="match status" value="1"/>
</dbReference>
<dbReference type="AlphaFoldDB" id="A0A8D1WRP7"/>
<dbReference type="InterPro" id="IPR000851">
    <property type="entry name" value="Ribosomal_uS5"/>
</dbReference>
<dbReference type="Pfam" id="PF03719">
    <property type="entry name" value="Ribosomal_S5_C"/>
    <property type="match status" value="1"/>
</dbReference>
<evidence type="ECO:0000256" key="6">
    <source>
        <dbReference type="PROSITE-ProRule" id="PRU00268"/>
    </source>
</evidence>
<sequence>MDWRHKFGRAFQALRLEDPTKQREKTKEGWYGALSRGGGGSSHCGSTVNDTRLVSMRMWVQSLALLSGLRIWRCRERGVGCKHGLDLESKALDFFLGTSLQDEVLKLMPMFKVLVAIGDDNEPVGLGVNCSKEVATAICGAIVMAKLSIVPMQQGSWGNKTGKPHTVPHKVTGSYGSWLVRLIPAPWGSGMVSAPVPKKLLMMVGTDDCYTSARGCTATLVLCVHLFNKY</sequence>
<dbReference type="SUPFAM" id="SSF54768">
    <property type="entry name" value="dsRNA-binding domain-like"/>
    <property type="match status" value="1"/>
</dbReference>
<evidence type="ECO:0000256" key="7">
    <source>
        <dbReference type="RuleBase" id="RU003823"/>
    </source>
</evidence>
<reference evidence="9" key="1">
    <citation type="submission" date="2025-08" db="UniProtKB">
        <authorList>
            <consortium name="Ensembl"/>
        </authorList>
    </citation>
    <scope>IDENTIFICATION</scope>
</reference>
<evidence type="ECO:0000256" key="3">
    <source>
        <dbReference type="ARBA" id="ARBA00023274"/>
    </source>
</evidence>
<dbReference type="InterPro" id="IPR014721">
    <property type="entry name" value="Ribsml_uS5_D2-typ_fold_subgr"/>
</dbReference>
<name>A0A8D1WRP7_PIG</name>
<keyword evidence="3 6" id="KW-0687">Ribonucleoprotein</keyword>